<proteinExistence type="predicted"/>
<dbReference type="GO" id="GO:0006351">
    <property type="term" value="P:DNA-templated transcription"/>
    <property type="evidence" value="ECO:0007669"/>
    <property type="project" value="InterPro"/>
</dbReference>
<sequence>MTSFPTVVLSTKGESKRANITMNQDGDCTMESIQRYMKKKEEPEMVGHYEQDSKVLFLFGYKKGKKGTENKTELPEPHSELVLYGDILVLASLNRSWENPIPYTTDQWNAFAQGEEEEEEEEEEVLSEEGSVKDAFEEEDEDIVEPVLDKEEEVEEEVPVVVKRRRAPIAVKIDHHSLKEEIPIDAPPESNPIRIKCLNGLTFLEEHFPSDIIRSLEKGIYDATFQSAQKQYIARNWNVPAFSELYRQIVRSVISNMHPVSPVNNPRLLSRVKEGELTLYEVPFLSSYEMFPERWFALKDKLLQREQKILEGNKSRATDQFKCRRCQKRECTYYELQTRSADEPMTIFITCLNCGKEWRQGG</sequence>
<feature type="compositionally biased region" description="Acidic residues" evidence="4">
    <location>
        <begin position="114"/>
        <end position="127"/>
    </location>
</feature>
<keyword evidence="2" id="KW-0863">Zinc-finger</keyword>
<feature type="region of interest" description="Disordered" evidence="4">
    <location>
        <begin position="113"/>
        <end position="140"/>
    </location>
</feature>
<dbReference type="GO" id="GO:0005634">
    <property type="term" value="C:nucleus"/>
    <property type="evidence" value="ECO:0007669"/>
    <property type="project" value="TreeGrafter"/>
</dbReference>
<feature type="domain" description="TFIIS-type" evidence="5">
    <location>
        <begin position="319"/>
        <end position="359"/>
    </location>
</feature>
<dbReference type="Pfam" id="PF01096">
    <property type="entry name" value="Zn_ribbon_TFIIS"/>
    <property type="match status" value="1"/>
</dbReference>
<dbReference type="SMART" id="SM00440">
    <property type="entry name" value="ZnF_C2C2"/>
    <property type="match status" value="1"/>
</dbReference>
<dbReference type="EMBL" id="MN739974">
    <property type="protein sequence ID" value="QHT80708.1"/>
    <property type="molecule type" value="Genomic_DNA"/>
</dbReference>
<dbReference type="PROSITE" id="PS00466">
    <property type="entry name" value="ZF_TFIIS_1"/>
    <property type="match status" value="1"/>
</dbReference>
<evidence type="ECO:0000259" key="5">
    <source>
        <dbReference type="PROSITE" id="PS51133"/>
    </source>
</evidence>
<keyword evidence="3" id="KW-0862">Zinc</keyword>
<organism evidence="6">
    <name type="scientific">viral metagenome</name>
    <dbReference type="NCBI Taxonomy" id="1070528"/>
    <lineage>
        <taxon>unclassified sequences</taxon>
        <taxon>metagenomes</taxon>
        <taxon>organismal metagenomes</taxon>
    </lineage>
</organism>
<name>A0A6C0HJ84_9ZZZZ</name>
<dbReference type="GO" id="GO:0003676">
    <property type="term" value="F:nucleic acid binding"/>
    <property type="evidence" value="ECO:0007669"/>
    <property type="project" value="InterPro"/>
</dbReference>
<evidence type="ECO:0000256" key="3">
    <source>
        <dbReference type="ARBA" id="ARBA00022833"/>
    </source>
</evidence>
<evidence type="ECO:0000256" key="1">
    <source>
        <dbReference type="ARBA" id="ARBA00022723"/>
    </source>
</evidence>
<dbReference type="AlphaFoldDB" id="A0A6C0HJ84"/>
<evidence type="ECO:0000313" key="6">
    <source>
        <dbReference type="EMBL" id="QHT80708.1"/>
    </source>
</evidence>
<reference evidence="6" key="1">
    <citation type="journal article" date="2020" name="Nature">
        <title>Giant virus diversity and host interactions through global metagenomics.</title>
        <authorList>
            <person name="Schulz F."/>
            <person name="Roux S."/>
            <person name="Paez-Espino D."/>
            <person name="Jungbluth S."/>
            <person name="Walsh D.A."/>
            <person name="Denef V.J."/>
            <person name="McMahon K.D."/>
            <person name="Konstantinidis K.T."/>
            <person name="Eloe-Fadrosh E.A."/>
            <person name="Kyrpides N.C."/>
            <person name="Woyke T."/>
        </authorList>
    </citation>
    <scope>NUCLEOTIDE SEQUENCE</scope>
    <source>
        <strain evidence="6">GVMAG-M-3300023184-121</strain>
    </source>
</reference>
<dbReference type="Gene3D" id="2.20.25.10">
    <property type="match status" value="1"/>
</dbReference>
<dbReference type="PANTHER" id="PTHR11477:SF0">
    <property type="entry name" value="IP08861P-RELATED"/>
    <property type="match status" value="1"/>
</dbReference>
<dbReference type="CDD" id="cd13749">
    <property type="entry name" value="Zn-ribbon_TFIIS"/>
    <property type="match status" value="1"/>
</dbReference>
<protein>
    <recommendedName>
        <fullName evidence="5">TFIIS-type domain-containing protein</fullName>
    </recommendedName>
</protein>
<keyword evidence="1" id="KW-0479">Metal-binding</keyword>
<accession>A0A6C0HJ84</accession>
<dbReference type="GO" id="GO:0008270">
    <property type="term" value="F:zinc ion binding"/>
    <property type="evidence" value="ECO:0007669"/>
    <property type="project" value="UniProtKB-KW"/>
</dbReference>
<dbReference type="InterPro" id="IPR001222">
    <property type="entry name" value="Znf_TFIIS"/>
</dbReference>
<evidence type="ECO:0000256" key="4">
    <source>
        <dbReference type="SAM" id="MobiDB-lite"/>
    </source>
</evidence>
<dbReference type="PANTHER" id="PTHR11477">
    <property type="entry name" value="TRANSCRIPTION FACTOR S-II ZINC FINGER DOMAIN-CONTAINING PROTEIN"/>
    <property type="match status" value="1"/>
</dbReference>
<evidence type="ECO:0000256" key="2">
    <source>
        <dbReference type="ARBA" id="ARBA00022771"/>
    </source>
</evidence>
<dbReference type="PROSITE" id="PS51133">
    <property type="entry name" value="ZF_TFIIS_2"/>
    <property type="match status" value="1"/>
</dbReference>
<dbReference type="SUPFAM" id="SSF57783">
    <property type="entry name" value="Zinc beta-ribbon"/>
    <property type="match status" value="1"/>
</dbReference>